<name>A0ABW7VCE6_STROI</name>
<dbReference type="InterPro" id="IPR043760">
    <property type="entry name" value="PycTM_dom"/>
</dbReference>
<dbReference type="EMBL" id="JBIRWM010000011">
    <property type="protein sequence ID" value="MFI2158464.1"/>
    <property type="molecule type" value="Genomic_DNA"/>
</dbReference>
<feature type="transmembrane region" description="Helical" evidence="9">
    <location>
        <begin position="83"/>
        <end position="103"/>
    </location>
</feature>
<protein>
    <submittedName>
        <fullName evidence="11">Pycsar system effector family protein</fullName>
    </submittedName>
</protein>
<evidence type="ECO:0000256" key="2">
    <source>
        <dbReference type="ARBA" id="ARBA00022475"/>
    </source>
</evidence>
<keyword evidence="12" id="KW-1185">Reference proteome</keyword>
<evidence type="ECO:0000256" key="3">
    <source>
        <dbReference type="ARBA" id="ARBA00022692"/>
    </source>
</evidence>
<proteinExistence type="predicted"/>
<evidence type="ECO:0000256" key="9">
    <source>
        <dbReference type="SAM" id="Phobius"/>
    </source>
</evidence>
<keyword evidence="2" id="KW-1003">Cell membrane</keyword>
<accession>A0ABW7VCE6</accession>
<keyword evidence="3 9" id="KW-0812">Transmembrane</keyword>
<dbReference type="Pfam" id="PF18967">
    <property type="entry name" value="PycTM"/>
    <property type="match status" value="1"/>
</dbReference>
<evidence type="ECO:0000313" key="11">
    <source>
        <dbReference type="EMBL" id="MFI2158464.1"/>
    </source>
</evidence>
<keyword evidence="6" id="KW-0051">Antiviral defense</keyword>
<gene>
    <name evidence="11" type="ORF">ACH49L_22715</name>
</gene>
<dbReference type="Proteomes" id="UP001611397">
    <property type="component" value="Unassembled WGS sequence"/>
</dbReference>
<evidence type="ECO:0000256" key="7">
    <source>
        <dbReference type="ARBA" id="ARBA00023136"/>
    </source>
</evidence>
<comment type="caution">
    <text evidence="11">The sequence shown here is derived from an EMBL/GenBank/DDBJ whole genome shotgun (WGS) entry which is preliminary data.</text>
</comment>
<reference evidence="11 12" key="1">
    <citation type="submission" date="2024-10" db="EMBL/GenBank/DDBJ databases">
        <title>The Natural Products Discovery Center: Release of the First 8490 Sequenced Strains for Exploring Actinobacteria Biosynthetic Diversity.</title>
        <authorList>
            <person name="Kalkreuter E."/>
            <person name="Kautsar S.A."/>
            <person name="Yang D."/>
            <person name="Bader C.D."/>
            <person name="Teijaro C.N."/>
            <person name="Fluegel L."/>
            <person name="Davis C.M."/>
            <person name="Simpson J.R."/>
            <person name="Lauterbach L."/>
            <person name="Steele A.D."/>
            <person name="Gui C."/>
            <person name="Meng S."/>
            <person name="Li G."/>
            <person name="Viehrig K."/>
            <person name="Ye F."/>
            <person name="Su P."/>
            <person name="Kiefer A.F."/>
            <person name="Nichols A."/>
            <person name="Cepeda A.J."/>
            <person name="Yan W."/>
            <person name="Fan B."/>
            <person name="Jiang Y."/>
            <person name="Adhikari A."/>
            <person name="Zheng C.-J."/>
            <person name="Schuster L."/>
            <person name="Cowan T.M."/>
            <person name="Smanski M.J."/>
            <person name="Chevrette M.G."/>
            <person name="De Carvalho L.P.S."/>
            <person name="Shen B."/>
        </authorList>
    </citation>
    <scope>NUCLEOTIDE SEQUENCE [LARGE SCALE GENOMIC DNA]</scope>
    <source>
        <strain evidence="11 12">NPDC020295</strain>
    </source>
</reference>
<sequence>MSGESKMMGVTSTTSSSHGPAPRLNSDPAGVHAAERLLAEVRTEIGRADTKASVLIGALGVCAGVFLSTYWSRMPATGFSRTLGTASALSWVLALGFLLFATAPRYRASQWRAGSPLTYFLDIRRAADSGVLADALRTTDEEQMSGLVIALRNTSDIVAAKHRWIRTGLVCFLLGMVALGGSVLAAV</sequence>
<evidence type="ECO:0000259" key="10">
    <source>
        <dbReference type="Pfam" id="PF18967"/>
    </source>
</evidence>
<feature type="region of interest" description="Disordered" evidence="8">
    <location>
        <begin position="1"/>
        <end position="26"/>
    </location>
</feature>
<keyword evidence="4" id="KW-0547">Nucleotide-binding</keyword>
<comment type="subcellular location">
    <subcellularLocation>
        <location evidence="1">Cell membrane</location>
    </subcellularLocation>
</comment>
<feature type="domain" description="Pycsar effector protein" evidence="10">
    <location>
        <begin position="34"/>
        <end position="183"/>
    </location>
</feature>
<feature type="transmembrane region" description="Helical" evidence="9">
    <location>
        <begin position="164"/>
        <end position="186"/>
    </location>
</feature>
<evidence type="ECO:0000256" key="5">
    <source>
        <dbReference type="ARBA" id="ARBA00022989"/>
    </source>
</evidence>
<evidence type="ECO:0000256" key="6">
    <source>
        <dbReference type="ARBA" id="ARBA00023118"/>
    </source>
</evidence>
<evidence type="ECO:0000256" key="8">
    <source>
        <dbReference type="SAM" id="MobiDB-lite"/>
    </source>
</evidence>
<evidence type="ECO:0000256" key="4">
    <source>
        <dbReference type="ARBA" id="ARBA00022741"/>
    </source>
</evidence>
<evidence type="ECO:0000256" key="1">
    <source>
        <dbReference type="ARBA" id="ARBA00004236"/>
    </source>
</evidence>
<evidence type="ECO:0000313" key="12">
    <source>
        <dbReference type="Proteomes" id="UP001611397"/>
    </source>
</evidence>
<feature type="transmembrane region" description="Helical" evidence="9">
    <location>
        <begin position="52"/>
        <end position="71"/>
    </location>
</feature>
<keyword evidence="7 9" id="KW-0472">Membrane</keyword>
<organism evidence="11 12">
    <name type="scientific">Streptomyces olivaceoviridis</name>
    <name type="common">Streptomyces corchorusii</name>
    <dbReference type="NCBI Taxonomy" id="1921"/>
    <lineage>
        <taxon>Bacteria</taxon>
        <taxon>Bacillati</taxon>
        <taxon>Actinomycetota</taxon>
        <taxon>Actinomycetes</taxon>
        <taxon>Kitasatosporales</taxon>
        <taxon>Streptomycetaceae</taxon>
        <taxon>Streptomyces</taxon>
    </lineage>
</organism>
<keyword evidence="5 9" id="KW-1133">Transmembrane helix</keyword>
<dbReference type="RefSeq" id="WP_244218200.1">
    <property type="nucleotide sequence ID" value="NZ_JBIRUT010000003.1"/>
</dbReference>